<accession>A0ABP3ZKR9</accession>
<reference evidence="4" key="1">
    <citation type="journal article" date="2019" name="Int. J. Syst. Evol. Microbiol.">
        <title>The Global Catalogue of Microorganisms (GCM) 10K type strain sequencing project: providing services to taxonomists for standard genome sequencing and annotation.</title>
        <authorList>
            <consortium name="The Broad Institute Genomics Platform"/>
            <consortium name="The Broad Institute Genome Sequencing Center for Infectious Disease"/>
            <person name="Wu L."/>
            <person name="Ma J."/>
        </authorList>
    </citation>
    <scope>NUCLEOTIDE SEQUENCE [LARGE SCALE GENOMIC DNA]</scope>
    <source>
        <strain evidence="4">JCM 11117</strain>
    </source>
</reference>
<keyword evidence="2" id="KW-0812">Transmembrane</keyword>
<evidence type="ECO:0000256" key="1">
    <source>
        <dbReference type="SAM" id="MobiDB-lite"/>
    </source>
</evidence>
<evidence type="ECO:0008006" key="5">
    <source>
        <dbReference type="Google" id="ProtNLM"/>
    </source>
</evidence>
<sequence length="273" mass="28953">MTGASGGAGDPGAETAPLPRIDVSAVEGSADAPRKRWRRRSKDYSPEELEEAKKAWRAAMPWEHPMTRGDKVLVFTMLGVIAVMLASMPLRPFLLASHPVVLSAATGSLSAIGAGAAFARIGEGQLWLVVVAGVFGMIKFDWLFWLAGRRWGVKIVEMFAPGDLAKRFLSRVRSWPAWAMPLVVVAAVLPGVPAAAVFALAGLAGMALVPLLVFDAIGALLMTGLVAGLGYAVGQHAVDVVLMIDKYALWITLALVVVVSVRAARVKKPTHPS</sequence>
<feature type="transmembrane region" description="Helical" evidence="2">
    <location>
        <begin position="72"/>
        <end position="94"/>
    </location>
</feature>
<feature type="transmembrane region" description="Helical" evidence="2">
    <location>
        <begin position="208"/>
        <end position="227"/>
    </location>
</feature>
<feature type="transmembrane region" description="Helical" evidence="2">
    <location>
        <begin position="126"/>
        <end position="148"/>
    </location>
</feature>
<feature type="transmembrane region" description="Helical" evidence="2">
    <location>
        <begin position="247"/>
        <end position="264"/>
    </location>
</feature>
<feature type="compositionally biased region" description="Gly residues" evidence="1">
    <location>
        <begin position="1"/>
        <end position="10"/>
    </location>
</feature>
<feature type="transmembrane region" description="Helical" evidence="2">
    <location>
        <begin position="100"/>
        <end position="119"/>
    </location>
</feature>
<dbReference type="Proteomes" id="UP001499967">
    <property type="component" value="Unassembled WGS sequence"/>
</dbReference>
<dbReference type="EMBL" id="BAAAHP010000013">
    <property type="protein sequence ID" value="GAA0921942.1"/>
    <property type="molecule type" value="Genomic_DNA"/>
</dbReference>
<keyword evidence="2" id="KW-0472">Membrane</keyword>
<feature type="transmembrane region" description="Helical" evidence="2">
    <location>
        <begin position="178"/>
        <end position="201"/>
    </location>
</feature>
<gene>
    <name evidence="3" type="ORF">GCM10009559_05130</name>
</gene>
<dbReference type="RefSeq" id="WP_343938427.1">
    <property type="nucleotide sequence ID" value="NZ_BAAAHP010000013.1"/>
</dbReference>
<evidence type="ECO:0000313" key="3">
    <source>
        <dbReference type="EMBL" id="GAA0921942.1"/>
    </source>
</evidence>
<keyword evidence="4" id="KW-1185">Reference proteome</keyword>
<evidence type="ECO:0000313" key="4">
    <source>
        <dbReference type="Proteomes" id="UP001499967"/>
    </source>
</evidence>
<evidence type="ECO:0000256" key="2">
    <source>
        <dbReference type="SAM" id="Phobius"/>
    </source>
</evidence>
<comment type="caution">
    <text evidence="3">The sequence shown here is derived from an EMBL/GenBank/DDBJ whole genome shotgun (WGS) entry which is preliminary data.</text>
</comment>
<organism evidence="3 4">
    <name type="scientific">Pseudonocardia zijingensis</name>
    <dbReference type="NCBI Taxonomy" id="153376"/>
    <lineage>
        <taxon>Bacteria</taxon>
        <taxon>Bacillati</taxon>
        <taxon>Actinomycetota</taxon>
        <taxon>Actinomycetes</taxon>
        <taxon>Pseudonocardiales</taxon>
        <taxon>Pseudonocardiaceae</taxon>
        <taxon>Pseudonocardia</taxon>
    </lineage>
</organism>
<name>A0ABP3ZKR9_9PSEU</name>
<protein>
    <recommendedName>
        <fullName evidence="5">Membrane protein DedA with SNARE-associated domain</fullName>
    </recommendedName>
</protein>
<keyword evidence="2" id="KW-1133">Transmembrane helix</keyword>
<feature type="region of interest" description="Disordered" evidence="1">
    <location>
        <begin position="1"/>
        <end position="44"/>
    </location>
</feature>
<proteinExistence type="predicted"/>